<dbReference type="Pfam" id="PF13561">
    <property type="entry name" value="adh_short_C2"/>
    <property type="match status" value="1"/>
</dbReference>
<comment type="caution">
    <text evidence="5">The sequence shown here is derived from an EMBL/GenBank/DDBJ whole genome shotgun (WGS) entry which is preliminary data.</text>
</comment>
<dbReference type="PANTHER" id="PTHR42760">
    <property type="entry name" value="SHORT-CHAIN DEHYDROGENASES/REDUCTASES FAMILY MEMBER"/>
    <property type="match status" value="1"/>
</dbReference>
<keyword evidence="6" id="KW-1185">Reference proteome</keyword>
<evidence type="ECO:0000256" key="3">
    <source>
        <dbReference type="ARBA" id="ARBA00023002"/>
    </source>
</evidence>
<dbReference type="GO" id="GO:0016616">
    <property type="term" value="F:oxidoreductase activity, acting on the CH-OH group of donors, NAD or NADP as acceptor"/>
    <property type="evidence" value="ECO:0007669"/>
    <property type="project" value="TreeGrafter"/>
</dbReference>
<protein>
    <submittedName>
        <fullName evidence="5">L-rhamnose-1-dehydrogenase</fullName>
    </submittedName>
</protein>
<proteinExistence type="inferred from homology"/>
<dbReference type="PANTHER" id="PTHR42760:SF83">
    <property type="entry name" value="(3R)-3-HYDROXYACYL-COA DEHYDROGENASE"/>
    <property type="match status" value="1"/>
</dbReference>
<keyword evidence="2" id="KW-0521">NADP</keyword>
<dbReference type="PRINTS" id="PR00081">
    <property type="entry name" value="GDHRDH"/>
</dbReference>
<dbReference type="Gene3D" id="3.40.50.720">
    <property type="entry name" value="NAD(P)-binding Rossmann-like Domain"/>
    <property type="match status" value="1"/>
</dbReference>
<name>A0AAV9UEH1_9PEZI</name>
<accession>A0AAV9UEH1</accession>
<dbReference type="Proteomes" id="UP001375240">
    <property type="component" value="Unassembled WGS sequence"/>
</dbReference>
<evidence type="ECO:0000313" key="5">
    <source>
        <dbReference type="EMBL" id="KAK6340621.1"/>
    </source>
</evidence>
<dbReference type="EMBL" id="JAVHNQ010000008">
    <property type="protein sequence ID" value="KAK6340621.1"/>
    <property type="molecule type" value="Genomic_DNA"/>
</dbReference>
<keyword evidence="3" id="KW-0560">Oxidoreductase</keyword>
<evidence type="ECO:0000256" key="4">
    <source>
        <dbReference type="ARBA" id="ARBA00023308"/>
    </source>
</evidence>
<keyword evidence="4" id="KW-0684">Rhamnose metabolism</keyword>
<dbReference type="GO" id="GO:0019301">
    <property type="term" value="P:rhamnose catabolic process"/>
    <property type="evidence" value="ECO:0007669"/>
    <property type="project" value="UniProtKB-ARBA"/>
</dbReference>
<evidence type="ECO:0000256" key="1">
    <source>
        <dbReference type="ARBA" id="ARBA00006484"/>
    </source>
</evidence>
<evidence type="ECO:0000256" key="2">
    <source>
        <dbReference type="ARBA" id="ARBA00022857"/>
    </source>
</evidence>
<organism evidence="5 6">
    <name type="scientific">Orbilia brochopaga</name>
    <dbReference type="NCBI Taxonomy" id="3140254"/>
    <lineage>
        <taxon>Eukaryota</taxon>
        <taxon>Fungi</taxon>
        <taxon>Dikarya</taxon>
        <taxon>Ascomycota</taxon>
        <taxon>Pezizomycotina</taxon>
        <taxon>Orbiliomycetes</taxon>
        <taxon>Orbiliales</taxon>
        <taxon>Orbiliaceae</taxon>
        <taxon>Orbilia</taxon>
    </lineage>
</organism>
<dbReference type="AlphaFoldDB" id="A0AAV9UEH1"/>
<dbReference type="FunFam" id="3.40.50.720:FF:000417">
    <property type="entry name" value="Glucose 1-dehydrogenase, putative"/>
    <property type="match status" value="1"/>
</dbReference>
<dbReference type="GO" id="GO:0006633">
    <property type="term" value="P:fatty acid biosynthetic process"/>
    <property type="evidence" value="ECO:0007669"/>
    <property type="project" value="TreeGrafter"/>
</dbReference>
<comment type="similarity">
    <text evidence="1">Belongs to the short-chain dehydrogenases/reductases (SDR) family.</text>
</comment>
<dbReference type="InterPro" id="IPR036291">
    <property type="entry name" value="NAD(P)-bd_dom_sf"/>
</dbReference>
<dbReference type="InterPro" id="IPR002347">
    <property type="entry name" value="SDR_fam"/>
</dbReference>
<dbReference type="SUPFAM" id="SSF51735">
    <property type="entry name" value="NAD(P)-binding Rossmann-fold domains"/>
    <property type="match status" value="1"/>
</dbReference>
<dbReference type="GO" id="GO:0048038">
    <property type="term" value="F:quinone binding"/>
    <property type="evidence" value="ECO:0007669"/>
    <property type="project" value="TreeGrafter"/>
</dbReference>
<gene>
    <name evidence="5" type="primary">DHG2</name>
    <name evidence="5" type="ORF">TWF696_008946</name>
</gene>
<dbReference type="PRINTS" id="PR00080">
    <property type="entry name" value="SDRFAMILY"/>
</dbReference>
<evidence type="ECO:0000313" key="6">
    <source>
        <dbReference type="Proteomes" id="UP001375240"/>
    </source>
</evidence>
<sequence>MSQYSPPPYPATGLLTAKTAAITGGCTGIGRAIVKELIHQGASVAVNHLDDPASHAAFASLRDEIASTTSTPIDDILLSVPGDISVPETSTAFIAATVTKFTRLDIFISNAGICQFADFLTLSPALYQRTRAVNLDGAYYATQAAAAQMAAQGTGGAIIAVSSISALVGGAGQTHYTPTKAGVLSLMQSAACALGQHGIRCNAVLPGTIRTALNEEDLKDEGKRTYMEGRIPLGRLGDPSDIAGPVVFLASDLARYVTGAQLLVDGGAFVNFQ</sequence>
<reference evidence="5 6" key="1">
    <citation type="submission" date="2019-10" db="EMBL/GenBank/DDBJ databases">
        <authorList>
            <person name="Palmer J.M."/>
        </authorList>
    </citation>
    <scope>NUCLEOTIDE SEQUENCE [LARGE SCALE GENOMIC DNA]</scope>
    <source>
        <strain evidence="5 6">TWF696</strain>
    </source>
</reference>